<gene>
    <name evidence="2" type="ORF">DFA_08602</name>
</gene>
<keyword evidence="3" id="KW-1185">Reference proteome</keyword>
<dbReference type="Proteomes" id="UP000007797">
    <property type="component" value="Unassembled WGS sequence"/>
</dbReference>
<dbReference type="EMBL" id="GL883021">
    <property type="protein sequence ID" value="EGG17606.1"/>
    <property type="molecule type" value="Genomic_DNA"/>
</dbReference>
<organism evidence="2 3">
    <name type="scientific">Cavenderia fasciculata</name>
    <name type="common">Slime mold</name>
    <name type="synonym">Dictyostelium fasciculatum</name>
    <dbReference type="NCBI Taxonomy" id="261658"/>
    <lineage>
        <taxon>Eukaryota</taxon>
        <taxon>Amoebozoa</taxon>
        <taxon>Evosea</taxon>
        <taxon>Eumycetozoa</taxon>
        <taxon>Dictyostelia</taxon>
        <taxon>Acytosteliales</taxon>
        <taxon>Cavenderiaceae</taxon>
        <taxon>Cavenderia</taxon>
    </lineage>
</organism>
<evidence type="ECO:0000313" key="3">
    <source>
        <dbReference type="Proteomes" id="UP000007797"/>
    </source>
</evidence>
<name>F4Q396_CACFS</name>
<reference evidence="3" key="1">
    <citation type="journal article" date="2011" name="Genome Res.">
        <title>Phylogeny-wide analysis of social amoeba genomes highlights ancient origins for complex intercellular communication.</title>
        <authorList>
            <person name="Heidel A.J."/>
            <person name="Lawal H.M."/>
            <person name="Felder M."/>
            <person name="Schilde C."/>
            <person name="Helps N.R."/>
            <person name="Tunggal B."/>
            <person name="Rivero F."/>
            <person name="John U."/>
            <person name="Schleicher M."/>
            <person name="Eichinger L."/>
            <person name="Platzer M."/>
            <person name="Noegel A.A."/>
            <person name="Schaap P."/>
            <person name="Gloeckner G."/>
        </authorList>
    </citation>
    <scope>NUCLEOTIDE SEQUENCE [LARGE SCALE GENOMIC DNA]</scope>
    <source>
        <strain evidence="3">SH3</strain>
    </source>
</reference>
<dbReference type="AlphaFoldDB" id="F4Q396"/>
<evidence type="ECO:0000256" key="1">
    <source>
        <dbReference type="SAM" id="MobiDB-lite"/>
    </source>
</evidence>
<dbReference type="RefSeq" id="XP_004356090.1">
    <property type="nucleotide sequence ID" value="XM_004356037.1"/>
</dbReference>
<feature type="compositionally biased region" description="Polar residues" evidence="1">
    <location>
        <begin position="1"/>
        <end position="11"/>
    </location>
</feature>
<evidence type="ECO:0000313" key="2">
    <source>
        <dbReference type="EMBL" id="EGG17606.1"/>
    </source>
</evidence>
<proteinExistence type="predicted"/>
<sequence length="114" mass="12918">MQYQQQMNINTNRDRSSPPLTSSTSSTGSGGGQQQQQQPNNGHPPRELQSIVIKLIQLFAPPMQSKENTISYKERIKAILFVFVERFPHSSKSPIDDFSLYDQIQKKCMCSADI</sequence>
<accession>F4Q396</accession>
<feature type="region of interest" description="Disordered" evidence="1">
    <location>
        <begin position="1"/>
        <end position="47"/>
    </location>
</feature>
<feature type="compositionally biased region" description="Low complexity" evidence="1">
    <location>
        <begin position="17"/>
        <end position="27"/>
    </location>
</feature>
<dbReference type="KEGG" id="dfa:DFA_08602"/>
<protein>
    <submittedName>
        <fullName evidence="2">Uncharacterized protein</fullName>
    </submittedName>
</protein>
<dbReference type="GeneID" id="14869825"/>